<dbReference type="Pfam" id="PF02219">
    <property type="entry name" value="MTHFR"/>
    <property type="match status" value="1"/>
</dbReference>
<dbReference type="RefSeq" id="WP_187555320.1">
    <property type="nucleotide sequence ID" value="NZ_CP060716.1"/>
</dbReference>
<gene>
    <name evidence="9" type="ORF">H9L06_00120</name>
</gene>
<accession>A0A7G9S4S5</accession>
<name>A0A7G9S4S5_9MICO</name>
<dbReference type="InterPro" id="IPR029041">
    <property type="entry name" value="FAD-linked_oxidoreductase-like"/>
</dbReference>
<keyword evidence="5 8" id="KW-0274">FAD</keyword>
<evidence type="ECO:0000256" key="5">
    <source>
        <dbReference type="ARBA" id="ARBA00022827"/>
    </source>
</evidence>
<comment type="catalytic activity">
    <reaction evidence="7">
        <text>(6S)-5-methyl-5,6,7,8-tetrahydrofolate + NAD(+) = (6R)-5,10-methylene-5,6,7,8-tetrahydrofolate + NADH + H(+)</text>
        <dbReference type="Rhea" id="RHEA:19821"/>
        <dbReference type="ChEBI" id="CHEBI:15378"/>
        <dbReference type="ChEBI" id="CHEBI:15636"/>
        <dbReference type="ChEBI" id="CHEBI:18608"/>
        <dbReference type="ChEBI" id="CHEBI:57540"/>
        <dbReference type="ChEBI" id="CHEBI:57945"/>
        <dbReference type="EC" id="1.5.1.54"/>
    </reaction>
    <physiologicalReaction direction="right-to-left" evidence="7">
        <dbReference type="Rhea" id="RHEA:19823"/>
    </physiologicalReaction>
</comment>
<dbReference type="KEGG" id="ldn:H9L06_00120"/>
<evidence type="ECO:0000256" key="4">
    <source>
        <dbReference type="ARBA" id="ARBA00022630"/>
    </source>
</evidence>
<dbReference type="AlphaFoldDB" id="A0A7G9S4S5"/>
<evidence type="ECO:0000313" key="9">
    <source>
        <dbReference type="EMBL" id="QNN62850.1"/>
    </source>
</evidence>
<comment type="similarity">
    <text evidence="3 8">Belongs to the methylenetetrahydrofolate reductase family.</text>
</comment>
<comment type="pathway">
    <text evidence="2 8">One-carbon metabolism; tetrahydrofolate interconversion.</text>
</comment>
<dbReference type="CDD" id="cd00537">
    <property type="entry name" value="MTHFR"/>
    <property type="match status" value="1"/>
</dbReference>
<evidence type="ECO:0000256" key="6">
    <source>
        <dbReference type="ARBA" id="ARBA00023002"/>
    </source>
</evidence>
<keyword evidence="10" id="KW-1185">Reference proteome</keyword>
<dbReference type="PANTHER" id="PTHR45754">
    <property type="entry name" value="METHYLENETETRAHYDROFOLATE REDUCTASE"/>
    <property type="match status" value="1"/>
</dbReference>
<dbReference type="EMBL" id="CP060716">
    <property type="protein sequence ID" value="QNN62850.1"/>
    <property type="molecule type" value="Genomic_DNA"/>
</dbReference>
<evidence type="ECO:0000313" key="10">
    <source>
        <dbReference type="Proteomes" id="UP000515934"/>
    </source>
</evidence>
<evidence type="ECO:0000256" key="7">
    <source>
        <dbReference type="ARBA" id="ARBA00048628"/>
    </source>
</evidence>
<dbReference type="InterPro" id="IPR003171">
    <property type="entry name" value="Mehydrof_redctse-like"/>
</dbReference>
<evidence type="ECO:0000256" key="2">
    <source>
        <dbReference type="ARBA" id="ARBA00004777"/>
    </source>
</evidence>
<dbReference type="UniPathway" id="UPA00193"/>
<sequence>MSATLLTGSAPTRARFSFEVFPARSGAAALALGNSVQHLSAVGPDFISVTYGANGSNRDASIDLLTYLRNHTDALPLAHFTTVSETREQLKTQIHRIMDAGVHDFLALRGDPPHGLDEQSPEITGSLTSVELTELIAEVRAERPAFTSVGRTAVAAYPNGHPLSRSRSADIDWLIAKQEAGAQLAITQLFFRAEEYLSYVDEARRAGLTIPILPGLMPVSTSAQLRKVASLAGRPAPVELERAMEEAGGFAPELGVEHTIQLARELLAGGAPSIHLYTFNRHEQVLAVLEELKLLEA</sequence>
<dbReference type="GO" id="GO:0071949">
    <property type="term" value="F:FAD binding"/>
    <property type="evidence" value="ECO:0007669"/>
    <property type="project" value="TreeGrafter"/>
</dbReference>
<evidence type="ECO:0000256" key="3">
    <source>
        <dbReference type="ARBA" id="ARBA00006743"/>
    </source>
</evidence>
<keyword evidence="6 8" id="KW-0560">Oxidoreductase</keyword>
<protein>
    <recommendedName>
        <fullName evidence="8">Methylenetetrahydrofolate reductase</fullName>
    </recommendedName>
</protein>
<dbReference type="GO" id="GO:0005829">
    <property type="term" value="C:cytosol"/>
    <property type="evidence" value="ECO:0007669"/>
    <property type="project" value="TreeGrafter"/>
</dbReference>
<dbReference type="SUPFAM" id="SSF51730">
    <property type="entry name" value="FAD-linked oxidoreductase"/>
    <property type="match status" value="1"/>
</dbReference>
<dbReference type="Proteomes" id="UP000515934">
    <property type="component" value="Chromosome"/>
</dbReference>
<evidence type="ECO:0000256" key="1">
    <source>
        <dbReference type="ARBA" id="ARBA00001974"/>
    </source>
</evidence>
<dbReference type="Gene3D" id="3.20.20.220">
    <property type="match status" value="1"/>
</dbReference>
<dbReference type="GO" id="GO:0009086">
    <property type="term" value="P:methionine biosynthetic process"/>
    <property type="evidence" value="ECO:0007669"/>
    <property type="project" value="TreeGrafter"/>
</dbReference>
<reference evidence="9 10" key="1">
    <citation type="submission" date="2020-08" db="EMBL/GenBank/DDBJ databases">
        <title>Genome sequence of Leucobacter denitrificans KACC 14055T.</title>
        <authorList>
            <person name="Hyun D.-W."/>
            <person name="Bae J.-W."/>
        </authorList>
    </citation>
    <scope>NUCLEOTIDE SEQUENCE [LARGE SCALE GENOMIC DNA]</scope>
    <source>
        <strain evidence="9 10">KACC 14055</strain>
    </source>
</reference>
<organism evidence="9 10">
    <name type="scientific">Leucobacter denitrificans</name>
    <dbReference type="NCBI Taxonomy" id="683042"/>
    <lineage>
        <taxon>Bacteria</taxon>
        <taxon>Bacillati</taxon>
        <taxon>Actinomycetota</taxon>
        <taxon>Actinomycetes</taxon>
        <taxon>Micrococcales</taxon>
        <taxon>Microbacteriaceae</taxon>
        <taxon>Leucobacter</taxon>
    </lineage>
</organism>
<comment type="cofactor">
    <cofactor evidence="1 8">
        <name>FAD</name>
        <dbReference type="ChEBI" id="CHEBI:57692"/>
    </cofactor>
</comment>
<proteinExistence type="inferred from homology"/>
<dbReference type="GO" id="GO:0035999">
    <property type="term" value="P:tetrahydrofolate interconversion"/>
    <property type="evidence" value="ECO:0007669"/>
    <property type="project" value="UniProtKB-UniPathway"/>
</dbReference>
<evidence type="ECO:0000256" key="8">
    <source>
        <dbReference type="RuleBase" id="RU003862"/>
    </source>
</evidence>
<dbReference type="PANTHER" id="PTHR45754:SF3">
    <property type="entry name" value="METHYLENETETRAHYDROFOLATE REDUCTASE (NADPH)"/>
    <property type="match status" value="1"/>
</dbReference>
<keyword evidence="4 8" id="KW-0285">Flavoprotein</keyword>
<dbReference type="GO" id="GO:0106312">
    <property type="term" value="F:methylenetetrahydrofolate reductase (NADH) activity"/>
    <property type="evidence" value="ECO:0007669"/>
    <property type="project" value="UniProtKB-EC"/>
</dbReference>